<keyword evidence="2" id="KW-1185">Reference proteome</keyword>
<dbReference type="PATRIC" id="fig|400092.3.peg.3597"/>
<proteinExistence type="predicted"/>
<dbReference type="HOGENOM" id="CLU_868369_0_0_10"/>
<accession>A0A0E3ZI23</accession>
<sequence length="320" mass="37701">MIEWSFIERVIIGDLRPHLVEENSAKMDEILNRIKLNKVKCSLNNLIDIEYPSPYNLKTRAYYELIKSESEIIRNDIQRFSIRVSGVEDLQFLVKNQIRYALKLLEDAETYRRESFENFDEVYINDNAYASGSIHRYFDIVVEELLNFYADVAPEEYSLAYHVPKRIKLIEANNKLNIFISNRRVNSTELFLPNLDSREHEFIMKLYSFFTESGFINSSYPLFERHFINTKEGFSQLIWKKGIPLLKHVFLLLIHNKLLKEPRTNLDSLLSQHFVNKQGNSISENYLSQATSRLYGNSPQLIHLNEKFESIISHFSSNII</sequence>
<dbReference type="RefSeq" id="WP_046312168.1">
    <property type="nucleotide sequence ID" value="NZ_CBCSCY010000049.1"/>
</dbReference>
<dbReference type="AlphaFoldDB" id="A0A0E3ZI23"/>
<name>A0A0E3ZI23_9BACT</name>
<organism evidence="1 2">
    <name type="scientific">Pontibacter korlensis</name>
    <dbReference type="NCBI Taxonomy" id="400092"/>
    <lineage>
        <taxon>Bacteria</taxon>
        <taxon>Pseudomonadati</taxon>
        <taxon>Bacteroidota</taxon>
        <taxon>Cytophagia</taxon>
        <taxon>Cytophagales</taxon>
        <taxon>Hymenobacteraceae</taxon>
        <taxon>Pontibacter</taxon>
    </lineage>
</organism>
<dbReference type="Proteomes" id="UP000033109">
    <property type="component" value="Chromosome"/>
</dbReference>
<dbReference type="STRING" id="400092.PKOR_16410"/>
<evidence type="ECO:0000313" key="1">
    <source>
        <dbReference type="EMBL" id="AKD04380.1"/>
    </source>
</evidence>
<protein>
    <submittedName>
        <fullName evidence="1">Uncharacterized protein</fullName>
    </submittedName>
</protein>
<evidence type="ECO:0000313" key="2">
    <source>
        <dbReference type="Proteomes" id="UP000033109"/>
    </source>
</evidence>
<gene>
    <name evidence="1" type="ORF">PKOR_16410</name>
</gene>
<dbReference type="EMBL" id="CP009621">
    <property type="protein sequence ID" value="AKD04380.1"/>
    <property type="molecule type" value="Genomic_DNA"/>
</dbReference>
<dbReference type="KEGG" id="pko:PKOR_16410"/>
<reference evidence="1 2" key="1">
    <citation type="journal article" date="2015" name="Sci. Rep.">
        <title>Unraveling adaptation of Pontibacter korlensis to radiation and infertility in desert through complete genome and comparative transcriptomic analysis.</title>
        <authorList>
            <person name="Dai J."/>
            <person name="Dai W."/>
            <person name="Qiu C."/>
            <person name="Yang Z."/>
            <person name="Zhang Y."/>
            <person name="Zhou M."/>
            <person name="Zhang L."/>
            <person name="Fang C."/>
            <person name="Gao Q."/>
            <person name="Yang Q."/>
            <person name="Li X."/>
            <person name="Wang Z."/>
            <person name="Wang Z."/>
            <person name="Jia Z."/>
            <person name="Chen X."/>
        </authorList>
    </citation>
    <scope>NUCLEOTIDE SEQUENCE [LARGE SCALE GENOMIC DNA]</scope>
    <source>
        <strain evidence="1 2">X14-1T</strain>
    </source>
</reference>